<name>A0A844EGT6_9LACO</name>
<dbReference type="AlphaFoldDB" id="A0A844EGT6"/>
<evidence type="ECO:0000256" key="1">
    <source>
        <dbReference type="SAM" id="Coils"/>
    </source>
</evidence>
<dbReference type="Gene3D" id="6.10.140.130">
    <property type="match status" value="1"/>
</dbReference>
<feature type="coiled-coil region" evidence="1">
    <location>
        <begin position="16"/>
        <end position="89"/>
    </location>
</feature>
<sequence length="89" mass="10268">ASAEIRVEMNSSPTELDQSKRQLMRLEVEEAALKQESDEASKKRLKEVQSELANIKEKVNQLNARWSQEKEAIKKISDKKKQLDQAKND</sequence>
<feature type="non-terminal residue" evidence="2">
    <location>
        <position position="1"/>
    </location>
</feature>
<gene>
    <name evidence="2" type="ORF">GKC44_16015</name>
</gene>
<feature type="non-terminal residue" evidence="2">
    <location>
        <position position="89"/>
    </location>
</feature>
<proteinExistence type="predicted"/>
<dbReference type="EMBL" id="WKKY01001424">
    <property type="protein sequence ID" value="MSE22702.1"/>
    <property type="molecule type" value="Genomic_DNA"/>
</dbReference>
<comment type="caution">
    <text evidence="2">The sequence shown here is derived from an EMBL/GenBank/DDBJ whole genome shotgun (WGS) entry which is preliminary data.</text>
</comment>
<organism evidence="2 3">
    <name type="scientific">Lentilactobacillus parabuchneri</name>
    <dbReference type="NCBI Taxonomy" id="152331"/>
    <lineage>
        <taxon>Bacteria</taxon>
        <taxon>Bacillati</taxon>
        <taxon>Bacillota</taxon>
        <taxon>Bacilli</taxon>
        <taxon>Lactobacillales</taxon>
        <taxon>Lactobacillaceae</taxon>
        <taxon>Lentilactobacillus</taxon>
    </lineage>
</organism>
<accession>A0A844EGT6</accession>
<evidence type="ECO:0000313" key="2">
    <source>
        <dbReference type="EMBL" id="MSE22702.1"/>
    </source>
</evidence>
<dbReference type="SUPFAM" id="SSF52540">
    <property type="entry name" value="P-loop containing nucleoside triphosphate hydrolases"/>
    <property type="match status" value="1"/>
</dbReference>
<dbReference type="InterPro" id="IPR027417">
    <property type="entry name" value="P-loop_NTPase"/>
</dbReference>
<dbReference type="Proteomes" id="UP000491237">
    <property type="component" value="Unassembled WGS sequence"/>
</dbReference>
<reference evidence="2 3" key="1">
    <citation type="submission" date="2019-11" db="EMBL/GenBank/DDBJ databases">
        <title>Draft Genome Sequence of Plant Growth-Promoting Rhizosphere-Associated Bacteria.</title>
        <authorList>
            <person name="Vasilyev I.Y."/>
            <person name="Radchenko V."/>
            <person name="Ilnitskaya E.V."/>
        </authorList>
    </citation>
    <scope>NUCLEOTIDE SEQUENCE [LARGE SCALE GENOMIC DNA]</scope>
    <source>
        <strain evidence="2 3">VRA_07sq_f</strain>
    </source>
</reference>
<protein>
    <submittedName>
        <fullName evidence="2">Type VI secretion system ATPase TssH</fullName>
    </submittedName>
</protein>
<keyword evidence="1" id="KW-0175">Coiled coil</keyword>
<evidence type="ECO:0000313" key="3">
    <source>
        <dbReference type="Proteomes" id="UP000491237"/>
    </source>
</evidence>